<keyword evidence="8" id="KW-1185">Reference proteome</keyword>
<dbReference type="Gene3D" id="3.40.50.2000">
    <property type="entry name" value="Glycogen Phosphorylase B"/>
    <property type="match status" value="2"/>
</dbReference>
<dbReference type="Pfam" id="PF00201">
    <property type="entry name" value="UDPGT"/>
    <property type="match status" value="1"/>
</dbReference>
<dbReference type="SUPFAM" id="SSF53756">
    <property type="entry name" value="UDP-Glycosyltransferase/glycogen phosphorylase"/>
    <property type="match status" value="1"/>
</dbReference>
<protein>
    <recommendedName>
        <fullName evidence="5">Glycosyltransferase</fullName>
        <ecNumber evidence="5">2.4.1.-</ecNumber>
    </recommendedName>
</protein>
<dbReference type="FunFam" id="3.40.50.2000:FF:000060">
    <property type="entry name" value="Glycosyltransferase"/>
    <property type="match status" value="1"/>
</dbReference>
<dbReference type="InterPro" id="IPR002213">
    <property type="entry name" value="UDP_glucos_trans"/>
</dbReference>
<sequence length="497" mass="54070">MEKKQPRTHAVLLASPGMGHLKPMLELGKRLVKHHDLEITLFIVTNDGGDGASGSKSEILKSSDEFLHIHLVSPPQQDVMASALEWSLIRKLVMTMRACVPVVRAAISSMPVAPSAIIVDLFGTDFWDMADELRMLKFAFMTTSALYLAAFISVPYLVDKLSQKEYEELRTIDIPNCKTVAYEDVFGLANRDDPDHVFARPMATNFINADGVLVNTWHDLEPNTVSSLGDGRLLGKLYPIGPLTEQAAEKKLSTEDNGGAIAILEWLDKQPGGSVLYVSFGSGWSLTGQQTHELALGLESSKQRFIWVSRPPTDEVSEYFFSGGDGSGALDYLPDGFVARTKGVGLVVPMWAPQAQILAHASIGGFLTHCGWNSTLESVTNGVPMIAWPLYGDQFVIAAILTEDLEVAIRPAARTSSGGGGAVGREEIRELVVKLMEGGEGNPLRARAKALRGTADRVLEEQKTGSAKDSLHQFAAALRSGPKRPSKLRRLFVCCRN</sequence>
<keyword evidence="2 4" id="KW-0328">Glycosyltransferase</keyword>
<dbReference type="PANTHER" id="PTHR48046:SF6">
    <property type="entry name" value="GLYCOSYLTRANSFERASE"/>
    <property type="match status" value="1"/>
</dbReference>
<evidence type="ECO:0000256" key="3">
    <source>
        <dbReference type="ARBA" id="ARBA00022679"/>
    </source>
</evidence>
<keyword evidence="6" id="KW-0812">Transmembrane</keyword>
<evidence type="ECO:0000313" key="8">
    <source>
        <dbReference type="Proteomes" id="UP000594263"/>
    </source>
</evidence>
<evidence type="ECO:0000256" key="4">
    <source>
        <dbReference type="RuleBase" id="RU003718"/>
    </source>
</evidence>
<dbReference type="Gramene" id="Kaladp0007s0056.1.v1.1">
    <property type="protein sequence ID" value="Kaladp0007s0056.1.v1.1.CDS.1"/>
    <property type="gene ID" value="Kaladp0007s0056.v1.1"/>
</dbReference>
<reference evidence="7" key="1">
    <citation type="submission" date="2021-01" db="UniProtKB">
        <authorList>
            <consortium name="EnsemblPlants"/>
        </authorList>
    </citation>
    <scope>IDENTIFICATION</scope>
</reference>
<comment type="similarity">
    <text evidence="1 4">Belongs to the UDP-glycosyltransferase family.</text>
</comment>
<evidence type="ECO:0000256" key="2">
    <source>
        <dbReference type="ARBA" id="ARBA00022676"/>
    </source>
</evidence>
<keyword evidence="6" id="KW-1133">Transmembrane helix</keyword>
<keyword evidence="3 4" id="KW-0808">Transferase</keyword>
<dbReference type="EC" id="2.4.1.-" evidence="5"/>
<dbReference type="PANTHER" id="PTHR48046">
    <property type="entry name" value="UDP-GLYCOSYLTRANSFERASE 72E1"/>
    <property type="match status" value="1"/>
</dbReference>
<feature type="transmembrane region" description="Helical" evidence="6">
    <location>
        <begin position="98"/>
        <end position="118"/>
    </location>
</feature>
<dbReference type="GO" id="GO:0008194">
    <property type="term" value="F:UDP-glycosyltransferase activity"/>
    <property type="evidence" value="ECO:0007669"/>
    <property type="project" value="InterPro"/>
</dbReference>
<evidence type="ECO:0000256" key="5">
    <source>
        <dbReference type="RuleBase" id="RU362057"/>
    </source>
</evidence>
<feature type="transmembrane region" description="Helical" evidence="6">
    <location>
        <begin position="138"/>
        <end position="158"/>
    </location>
</feature>
<evidence type="ECO:0000313" key="7">
    <source>
        <dbReference type="EnsemblPlants" id="Kaladp0007s0056.1.v1.1.CDS.1"/>
    </source>
</evidence>
<evidence type="ECO:0000256" key="1">
    <source>
        <dbReference type="ARBA" id="ARBA00009995"/>
    </source>
</evidence>
<dbReference type="OMA" id="MAMMVHE"/>
<keyword evidence="6" id="KW-0472">Membrane</keyword>
<dbReference type="PROSITE" id="PS00375">
    <property type="entry name" value="UDPGT"/>
    <property type="match status" value="1"/>
</dbReference>
<dbReference type="Proteomes" id="UP000594263">
    <property type="component" value="Unplaced"/>
</dbReference>
<dbReference type="AlphaFoldDB" id="A0A7N0RB17"/>
<dbReference type="EnsemblPlants" id="Kaladp0007s0056.1.v1.1">
    <property type="protein sequence ID" value="Kaladp0007s0056.1.v1.1.CDS.1"/>
    <property type="gene ID" value="Kaladp0007s0056.v1.1"/>
</dbReference>
<accession>A0A7N0RB17</accession>
<proteinExistence type="inferred from homology"/>
<dbReference type="CDD" id="cd03784">
    <property type="entry name" value="GT1_Gtf-like"/>
    <property type="match status" value="1"/>
</dbReference>
<dbReference type="InterPro" id="IPR035595">
    <property type="entry name" value="UDP_glycos_trans_CS"/>
</dbReference>
<evidence type="ECO:0000256" key="6">
    <source>
        <dbReference type="SAM" id="Phobius"/>
    </source>
</evidence>
<organism evidence="7 8">
    <name type="scientific">Kalanchoe fedtschenkoi</name>
    <name type="common">Lavender scallops</name>
    <name type="synonym">South American air plant</name>
    <dbReference type="NCBI Taxonomy" id="63787"/>
    <lineage>
        <taxon>Eukaryota</taxon>
        <taxon>Viridiplantae</taxon>
        <taxon>Streptophyta</taxon>
        <taxon>Embryophyta</taxon>
        <taxon>Tracheophyta</taxon>
        <taxon>Spermatophyta</taxon>
        <taxon>Magnoliopsida</taxon>
        <taxon>eudicotyledons</taxon>
        <taxon>Gunneridae</taxon>
        <taxon>Pentapetalae</taxon>
        <taxon>Saxifragales</taxon>
        <taxon>Crassulaceae</taxon>
        <taxon>Kalanchoe</taxon>
    </lineage>
</organism>
<name>A0A7N0RB17_KALFE</name>